<organism evidence="5 6">
    <name type="scientific">Paraoerskovia sediminicola</name>
    <dbReference type="NCBI Taxonomy" id="1138587"/>
    <lineage>
        <taxon>Bacteria</taxon>
        <taxon>Bacillati</taxon>
        <taxon>Actinomycetota</taxon>
        <taxon>Actinomycetes</taxon>
        <taxon>Micrococcales</taxon>
        <taxon>Cellulomonadaceae</taxon>
        <taxon>Paraoerskovia</taxon>
    </lineage>
</organism>
<dbReference type="EMBL" id="AP027729">
    <property type="protein sequence ID" value="BDZ43591.1"/>
    <property type="molecule type" value="Genomic_DNA"/>
</dbReference>
<reference evidence="6" key="1">
    <citation type="journal article" date="2019" name="Int. J. Syst. Evol. Microbiol.">
        <title>The Global Catalogue of Microorganisms (GCM) 10K type strain sequencing project: providing services to taxonomists for standard genome sequencing and annotation.</title>
        <authorList>
            <consortium name="The Broad Institute Genomics Platform"/>
            <consortium name="The Broad Institute Genome Sequencing Center for Infectious Disease"/>
            <person name="Wu L."/>
            <person name="Ma J."/>
        </authorList>
    </citation>
    <scope>NUCLEOTIDE SEQUENCE [LARGE SCALE GENOMIC DNA]</scope>
    <source>
        <strain evidence="6">NBRC 108565</strain>
    </source>
</reference>
<evidence type="ECO:0000256" key="3">
    <source>
        <dbReference type="SAM" id="MobiDB-lite"/>
    </source>
</evidence>
<dbReference type="PANTHER" id="PTHR10434">
    <property type="entry name" value="1-ACYL-SN-GLYCEROL-3-PHOSPHATE ACYLTRANSFERASE"/>
    <property type="match status" value="1"/>
</dbReference>
<evidence type="ECO:0000256" key="1">
    <source>
        <dbReference type="ARBA" id="ARBA00022679"/>
    </source>
</evidence>
<evidence type="ECO:0000313" key="6">
    <source>
        <dbReference type="Proteomes" id="UP001321475"/>
    </source>
</evidence>
<evidence type="ECO:0000313" key="5">
    <source>
        <dbReference type="EMBL" id="BDZ43591.1"/>
    </source>
</evidence>
<evidence type="ECO:0000259" key="4">
    <source>
        <dbReference type="SMART" id="SM00563"/>
    </source>
</evidence>
<keyword evidence="2 5" id="KW-0012">Acyltransferase</keyword>
<dbReference type="SMART" id="SM00563">
    <property type="entry name" value="PlsC"/>
    <property type="match status" value="1"/>
</dbReference>
<evidence type="ECO:0000256" key="2">
    <source>
        <dbReference type="ARBA" id="ARBA00023315"/>
    </source>
</evidence>
<accession>A0ABM8G646</accession>
<dbReference type="Proteomes" id="UP001321475">
    <property type="component" value="Chromosome"/>
</dbReference>
<dbReference type="Pfam" id="PF01553">
    <property type="entry name" value="Acyltransferase"/>
    <property type="match status" value="1"/>
</dbReference>
<sequence length="239" mass="24732">MTGPRKGRFPSALDLYGPDGPPAGGPRWSRHVGRFGARVVWDTRVTGAHHVPAAGPVILAANHTGVVDGPLLLGVAPRPLHILVKDEMFHGFVGSVLHRAGQIPVDRTSGRAALGSALAVLRRGDAVGVFPEGGRGRGDASSGRAGVVWLALAAGAPVVPVAILGTRRTGESTSRLPGPRRRIEVEIGEPLVLERAPGTTGRQALVDANETVRAALAGLVTRASARTGIDLPDDVRHPG</sequence>
<gene>
    <name evidence="5" type="ORF">GCM10025865_28900</name>
</gene>
<dbReference type="RefSeq" id="WP_286217786.1">
    <property type="nucleotide sequence ID" value="NZ_AP027729.1"/>
</dbReference>
<proteinExistence type="predicted"/>
<keyword evidence="6" id="KW-1185">Reference proteome</keyword>
<dbReference type="CDD" id="cd07989">
    <property type="entry name" value="LPLAT_AGPAT-like"/>
    <property type="match status" value="1"/>
</dbReference>
<dbReference type="SUPFAM" id="SSF69593">
    <property type="entry name" value="Glycerol-3-phosphate (1)-acyltransferase"/>
    <property type="match status" value="1"/>
</dbReference>
<feature type="domain" description="Phospholipid/glycerol acyltransferase" evidence="4">
    <location>
        <begin position="57"/>
        <end position="166"/>
    </location>
</feature>
<dbReference type="InterPro" id="IPR002123">
    <property type="entry name" value="Plipid/glycerol_acylTrfase"/>
</dbReference>
<feature type="region of interest" description="Disordered" evidence="3">
    <location>
        <begin position="1"/>
        <end position="28"/>
    </location>
</feature>
<protein>
    <submittedName>
        <fullName evidence="5">1-acyl-sn-glycerol-3-phosphate acyltransferase</fullName>
    </submittedName>
</protein>
<name>A0ABM8G646_9CELL</name>
<dbReference type="PANTHER" id="PTHR10434:SF11">
    <property type="entry name" value="1-ACYL-SN-GLYCEROL-3-PHOSPHATE ACYLTRANSFERASE"/>
    <property type="match status" value="1"/>
</dbReference>
<dbReference type="GO" id="GO:0016746">
    <property type="term" value="F:acyltransferase activity"/>
    <property type="evidence" value="ECO:0007669"/>
    <property type="project" value="UniProtKB-KW"/>
</dbReference>
<keyword evidence="1" id="KW-0808">Transferase</keyword>